<dbReference type="EMBL" id="JAQOND010000032">
    <property type="protein sequence ID" value="MDC2828504.1"/>
    <property type="molecule type" value="Genomic_DNA"/>
</dbReference>
<reference evidence="1" key="1">
    <citation type="submission" date="2023-01" db="EMBL/GenBank/DDBJ databases">
        <title>Genome analysis of 13 Lactobacillus isolated from gut of wild boar.</title>
        <authorList>
            <person name="Papp P."/>
            <person name="Libisch B."/>
            <person name="Nagy T."/>
            <person name="Olasz F."/>
        </authorList>
    </citation>
    <scope>NUCLEOTIDE SEQUENCE</scope>
    <source>
        <strain evidence="1">F108</strain>
    </source>
</reference>
<dbReference type="AlphaFoldDB" id="A0AAJ1HS08"/>
<evidence type="ECO:0000313" key="1">
    <source>
        <dbReference type="EMBL" id="MDC2828504.1"/>
    </source>
</evidence>
<accession>A0AAJ1HS08</accession>
<gene>
    <name evidence="1" type="ORF">PO158_09445</name>
</gene>
<proteinExistence type="predicted"/>
<dbReference type="RefSeq" id="WP_272207482.1">
    <property type="nucleotide sequence ID" value="NZ_JAQONC010000004.1"/>
</dbReference>
<dbReference type="Proteomes" id="UP001218021">
    <property type="component" value="Unassembled WGS sequence"/>
</dbReference>
<name>A0AAJ1HS08_LIMMU</name>
<organism evidence="1 2">
    <name type="scientific">Limosilactobacillus mucosae</name>
    <name type="common">Lactobacillus mucosae</name>
    <dbReference type="NCBI Taxonomy" id="97478"/>
    <lineage>
        <taxon>Bacteria</taxon>
        <taxon>Bacillati</taxon>
        <taxon>Bacillota</taxon>
        <taxon>Bacilli</taxon>
        <taxon>Lactobacillales</taxon>
        <taxon>Lactobacillaceae</taxon>
        <taxon>Limosilactobacillus</taxon>
    </lineage>
</organism>
<protein>
    <submittedName>
        <fullName evidence="1">Uncharacterized protein</fullName>
    </submittedName>
</protein>
<comment type="caution">
    <text evidence="1">The sequence shown here is derived from an EMBL/GenBank/DDBJ whole genome shotgun (WGS) entry which is preliminary data.</text>
</comment>
<sequence>MKDNDFFYNLNQSESTAKIAQWLSDTAFQLINKSNGDLFVDIQEYYCHSESTLYVIKNKTLVLTSRTNPKQHYVVFAARNYFDDLHKRVVGYVSAEEESSLNLKFKDQDIKVVGEYWVSFRQGSRNTMVILFDEKEYRTFEKKVTARKEYNRWRKLQVIYTTRLKRTNIVGAKQNAVLEKVRTANHVKTFITNKNGNTKILDVDVSAAGKIYVAEYPHSWHLDRKQNSRKVTQ</sequence>
<evidence type="ECO:0000313" key="2">
    <source>
        <dbReference type="Proteomes" id="UP001218021"/>
    </source>
</evidence>